<sequence length="60" mass="6603">MVLARQPLGRAFSLGLNPMYSNSIWTADIGTANIIAGIGEIWTVWLDDQGGFQAQIHTRE</sequence>
<dbReference type="EMBL" id="JMCC02000093">
    <property type="protein sequence ID" value="KIG13519.1"/>
    <property type="molecule type" value="Genomic_DNA"/>
</dbReference>
<protein>
    <submittedName>
        <fullName evidence="1">Uncharacterized protein</fullName>
    </submittedName>
</protein>
<accession>A0A0C1Z7A4</accession>
<proteinExistence type="predicted"/>
<evidence type="ECO:0000313" key="2">
    <source>
        <dbReference type="Proteomes" id="UP000031599"/>
    </source>
</evidence>
<dbReference type="Proteomes" id="UP000031599">
    <property type="component" value="Unassembled WGS sequence"/>
</dbReference>
<name>A0A0C1Z7A4_9BACT</name>
<dbReference type="AlphaFoldDB" id="A0A0C1Z7A4"/>
<gene>
    <name evidence="1" type="ORF">DB30_07967</name>
</gene>
<comment type="caution">
    <text evidence="1">The sequence shown here is derived from an EMBL/GenBank/DDBJ whole genome shotgun (WGS) entry which is preliminary data.</text>
</comment>
<organism evidence="1 2">
    <name type="scientific">Enhygromyxa salina</name>
    <dbReference type="NCBI Taxonomy" id="215803"/>
    <lineage>
        <taxon>Bacteria</taxon>
        <taxon>Pseudomonadati</taxon>
        <taxon>Myxococcota</taxon>
        <taxon>Polyangia</taxon>
        <taxon>Nannocystales</taxon>
        <taxon>Nannocystaceae</taxon>
        <taxon>Enhygromyxa</taxon>
    </lineage>
</organism>
<reference evidence="1 2" key="1">
    <citation type="submission" date="2014-12" db="EMBL/GenBank/DDBJ databases">
        <title>Genome assembly of Enhygromyxa salina DSM 15201.</title>
        <authorList>
            <person name="Sharma G."/>
            <person name="Subramanian S."/>
        </authorList>
    </citation>
    <scope>NUCLEOTIDE SEQUENCE [LARGE SCALE GENOMIC DNA]</scope>
    <source>
        <strain evidence="1 2">DSM 15201</strain>
    </source>
</reference>
<evidence type="ECO:0000313" key="1">
    <source>
        <dbReference type="EMBL" id="KIG13519.1"/>
    </source>
</evidence>